<dbReference type="PROSITE" id="PS50112">
    <property type="entry name" value="PAS"/>
    <property type="match status" value="2"/>
</dbReference>
<dbReference type="InterPro" id="IPR001610">
    <property type="entry name" value="PAC"/>
</dbReference>
<organism evidence="5 6">
    <name type="scientific">Zoogloea oleivorans</name>
    <dbReference type="NCBI Taxonomy" id="1552750"/>
    <lineage>
        <taxon>Bacteria</taxon>
        <taxon>Pseudomonadati</taxon>
        <taxon>Pseudomonadota</taxon>
        <taxon>Betaproteobacteria</taxon>
        <taxon>Rhodocyclales</taxon>
        <taxon>Zoogloeaceae</taxon>
        <taxon>Zoogloea</taxon>
    </lineage>
</organism>
<evidence type="ECO:0000259" key="2">
    <source>
        <dbReference type="PROSITE" id="PS50113"/>
    </source>
</evidence>
<dbReference type="CDD" id="cd01948">
    <property type="entry name" value="EAL"/>
    <property type="match status" value="1"/>
</dbReference>
<accession>A0A6C2D6Z2</accession>
<evidence type="ECO:0000259" key="3">
    <source>
        <dbReference type="PROSITE" id="PS50883"/>
    </source>
</evidence>
<dbReference type="PROSITE" id="PS50883">
    <property type="entry name" value="EAL"/>
    <property type="match status" value="1"/>
</dbReference>
<dbReference type="InterPro" id="IPR000160">
    <property type="entry name" value="GGDEF_dom"/>
</dbReference>
<dbReference type="Pfam" id="PF08448">
    <property type="entry name" value="PAS_4"/>
    <property type="match status" value="1"/>
</dbReference>
<keyword evidence="6" id="KW-1185">Reference proteome</keyword>
<dbReference type="InterPro" id="IPR035965">
    <property type="entry name" value="PAS-like_dom_sf"/>
</dbReference>
<dbReference type="InterPro" id="IPR043128">
    <property type="entry name" value="Rev_trsase/Diguanyl_cyclase"/>
</dbReference>
<dbReference type="Proteomes" id="UP000389128">
    <property type="component" value="Unassembled WGS sequence"/>
</dbReference>
<dbReference type="SMART" id="SM00091">
    <property type="entry name" value="PAS"/>
    <property type="match status" value="2"/>
</dbReference>
<dbReference type="InterPro" id="IPR000700">
    <property type="entry name" value="PAS-assoc_C"/>
</dbReference>
<name>A0A6C2D6Z2_9RHOO</name>
<dbReference type="SMART" id="SM00086">
    <property type="entry name" value="PAC"/>
    <property type="match status" value="2"/>
</dbReference>
<dbReference type="PANTHER" id="PTHR44757:SF2">
    <property type="entry name" value="BIOFILM ARCHITECTURE MAINTENANCE PROTEIN MBAA"/>
    <property type="match status" value="1"/>
</dbReference>
<feature type="domain" description="PAC" evidence="2">
    <location>
        <begin position="214"/>
        <end position="266"/>
    </location>
</feature>
<dbReference type="SUPFAM" id="SSF141868">
    <property type="entry name" value="EAL domain-like"/>
    <property type="match status" value="1"/>
</dbReference>
<dbReference type="NCBIfam" id="TIGR00229">
    <property type="entry name" value="sensory_box"/>
    <property type="match status" value="2"/>
</dbReference>
<dbReference type="SMART" id="SM00052">
    <property type="entry name" value="EAL"/>
    <property type="match status" value="1"/>
</dbReference>
<dbReference type="GO" id="GO:0003824">
    <property type="term" value="F:catalytic activity"/>
    <property type="evidence" value="ECO:0007669"/>
    <property type="project" value="UniProtKB-ARBA"/>
</dbReference>
<dbReference type="NCBIfam" id="TIGR00254">
    <property type="entry name" value="GGDEF"/>
    <property type="match status" value="1"/>
</dbReference>
<dbReference type="InterPro" id="IPR013655">
    <property type="entry name" value="PAS_fold_3"/>
</dbReference>
<evidence type="ECO:0000259" key="1">
    <source>
        <dbReference type="PROSITE" id="PS50112"/>
    </source>
</evidence>
<dbReference type="InterPro" id="IPR029787">
    <property type="entry name" value="Nucleotide_cyclase"/>
</dbReference>
<dbReference type="FunFam" id="3.30.70.270:FF:000001">
    <property type="entry name" value="Diguanylate cyclase domain protein"/>
    <property type="match status" value="1"/>
</dbReference>
<dbReference type="AlphaFoldDB" id="A0A6C2D6Z2"/>
<dbReference type="Pfam" id="PF00990">
    <property type="entry name" value="GGDEF"/>
    <property type="match status" value="1"/>
</dbReference>
<dbReference type="InterPro" id="IPR000014">
    <property type="entry name" value="PAS"/>
</dbReference>
<proteinExistence type="predicted"/>
<dbReference type="Gene3D" id="3.30.450.20">
    <property type="entry name" value="PAS domain"/>
    <property type="match status" value="2"/>
</dbReference>
<dbReference type="PROSITE" id="PS50887">
    <property type="entry name" value="GGDEF"/>
    <property type="match status" value="1"/>
</dbReference>
<dbReference type="SUPFAM" id="SSF55785">
    <property type="entry name" value="PYP-like sensor domain (PAS domain)"/>
    <property type="match status" value="2"/>
</dbReference>
<feature type="domain" description="EAL" evidence="3">
    <location>
        <begin position="440"/>
        <end position="700"/>
    </location>
</feature>
<feature type="domain" description="PAS" evidence="1">
    <location>
        <begin position="141"/>
        <end position="211"/>
    </location>
</feature>
<comment type="caution">
    <text evidence="5">The sequence shown here is derived from an EMBL/GenBank/DDBJ whole genome shotgun (WGS) entry which is preliminary data.</text>
</comment>
<dbReference type="Gene3D" id="3.20.20.450">
    <property type="entry name" value="EAL domain"/>
    <property type="match status" value="1"/>
</dbReference>
<dbReference type="PROSITE" id="PS50113">
    <property type="entry name" value="PAC"/>
    <property type="match status" value="1"/>
</dbReference>
<dbReference type="InterPro" id="IPR035919">
    <property type="entry name" value="EAL_sf"/>
</dbReference>
<dbReference type="Pfam" id="PF08447">
    <property type="entry name" value="PAS_3"/>
    <property type="match status" value="1"/>
</dbReference>
<dbReference type="SMART" id="SM00267">
    <property type="entry name" value="GGDEF"/>
    <property type="match status" value="1"/>
</dbReference>
<gene>
    <name evidence="5" type="ORF">ETQ85_01995</name>
</gene>
<dbReference type="CDD" id="cd00130">
    <property type="entry name" value="PAS"/>
    <property type="match status" value="2"/>
</dbReference>
<evidence type="ECO:0000259" key="4">
    <source>
        <dbReference type="PROSITE" id="PS50887"/>
    </source>
</evidence>
<dbReference type="Gene3D" id="3.30.70.270">
    <property type="match status" value="1"/>
</dbReference>
<dbReference type="SUPFAM" id="SSF55073">
    <property type="entry name" value="Nucleotide cyclase"/>
    <property type="match status" value="1"/>
</dbReference>
<dbReference type="EMBL" id="SDKK01000002">
    <property type="protein sequence ID" value="TYC61694.1"/>
    <property type="molecule type" value="Genomic_DNA"/>
</dbReference>
<dbReference type="Pfam" id="PF00563">
    <property type="entry name" value="EAL"/>
    <property type="match status" value="1"/>
</dbReference>
<dbReference type="OrthoDB" id="9813903at2"/>
<dbReference type="PANTHER" id="PTHR44757">
    <property type="entry name" value="DIGUANYLATE CYCLASE DGCP"/>
    <property type="match status" value="1"/>
</dbReference>
<dbReference type="InterPro" id="IPR001633">
    <property type="entry name" value="EAL_dom"/>
</dbReference>
<evidence type="ECO:0000313" key="6">
    <source>
        <dbReference type="Proteomes" id="UP000389128"/>
    </source>
</evidence>
<feature type="domain" description="PAS" evidence="1">
    <location>
        <begin position="41"/>
        <end position="86"/>
    </location>
</feature>
<feature type="domain" description="GGDEF" evidence="4">
    <location>
        <begin position="298"/>
        <end position="431"/>
    </location>
</feature>
<sequence>MNITLEPLTEDLIREADGLFLGLLRNALVGVYIIQDELFRYVNPRFAEMFGYSQADICGHIGPRALIAEEDVPKVLNAIANRINGITDTAHYTFQGRHRNGELIELEVFGNRTQFEGRPAIIGMLVDITARGAAERTATEQLSFIGQLIEAIPSPLFFKDEQARYLGCNKAFETFNGRARSELIGRSVFDIAPPDLAARYHEADQTLFDHPGVQTYEASVESADGVRRDVIFNKATYFKADGRLGGLVGVITDITERKQTEALIWMQANYDPLTGLPNRRLLNDRLAELMKKATRNHDCVAVLFIDLDRFKEVNDTLGHEAGDHLLVEAARRVVGCVRGSDTVARQGGDEFTVLLPGLSERAPIERIAEDILQALHQPFHLGADIAYVSASIGITLFPKDAETPADILKNADQAMYHAKDEGRSRFCYFSPSMQENALQRLQLGKDLRSALGEGQLSLHYQPILDLASGRIYKAEALLRWMHPERGPIPPAEFIPVAEELGLIDAIGTWVFQEATAAALRWRERTPDTQNQPGPIQIAVNASPRQFVKGRSLESLLDNLDSLGLPGSCIALEITEGLLLDEHPGVTAQLSRLSAAGIQISIDDFGTGYSAMAYLKRMDIDNLKIDRSFIRDLTTDPSDLAITEAIIAMAHKLDLQVVAEGVETEAQRERLTAAGCDFAQGYLFSPALPEAAFFDFIARWHA</sequence>
<protein>
    <submittedName>
        <fullName evidence="5">EAL domain-containing protein</fullName>
    </submittedName>
</protein>
<reference evidence="5 6" key="1">
    <citation type="submission" date="2019-01" db="EMBL/GenBank/DDBJ databases">
        <title>Zoogloea oleivorans genome sequencing and assembly.</title>
        <authorList>
            <person name="Tancsics A."/>
            <person name="Farkas M."/>
            <person name="Kriszt B."/>
            <person name="Maroti G."/>
            <person name="Horvath B."/>
        </authorList>
    </citation>
    <scope>NUCLEOTIDE SEQUENCE [LARGE SCALE GENOMIC DNA]</scope>
    <source>
        <strain evidence="5 6">Buc</strain>
    </source>
</reference>
<evidence type="ECO:0000313" key="5">
    <source>
        <dbReference type="EMBL" id="TYC61694.1"/>
    </source>
</evidence>
<dbReference type="InterPro" id="IPR052155">
    <property type="entry name" value="Biofilm_reg_signaling"/>
</dbReference>
<dbReference type="CDD" id="cd01949">
    <property type="entry name" value="GGDEF"/>
    <property type="match status" value="1"/>
</dbReference>
<dbReference type="InterPro" id="IPR013656">
    <property type="entry name" value="PAS_4"/>
</dbReference>